<keyword evidence="2" id="KW-1185">Reference proteome</keyword>
<proteinExistence type="predicted"/>
<gene>
    <name evidence="1" type="ORF">CBF30_05920</name>
</gene>
<dbReference type="EMBL" id="NGJZ01000001">
    <property type="protein sequence ID" value="RSU08758.1"/>
    <property type="molecule type" value="Genomic_DNA"/>
</dbReference>
<reference evidence="1 2" key="1">
    <citation type="submission" date="2017-05" db="EMBL/GenBank/DDBJ databases">
        <title>Vagococcus spp. assemblies.</title>
        <authorList>
            <person name="Gulvik C.A."/>
        </authorList>
    </citation>
    <scope>NUCLEOTIDE SEQUENCE [LARGE SCALE GENOMIC DNA]</scope>
    <source>
        <strain evidence="1 2">DSM 24756</strain>
    </source>
</reference>
<protein>
    <submittedName>
        <fullName evidence="1">Uncharacterized protein</fullName>
    </submittedName>
</protein>
<sequence length="94" mass="11087">MQGSNFLIAYEIHENRKEKLELITKVIHQFQGLCVQPLETSWIVKTALTPEEMFSALKTFALDDHDYLLITEISENYFGYLKGENWEIINHHIF</sequence>
<name>A0A430AKY7_9ENTE</name>
<organism evidence="1 2">
    <name type="scientific">Vagococcus entomophilus</name>
    <dbReference type="NCBI Taxonomy" id="1160095"/>
    <lineage>
        <taxon>Bacteria</taxon>
        <taxon>Bacillati</taxon>
        <taxon>Bacillota</taxon>
        <taxon>Bacilli</taxon>
        <taxon>Lactobacillales</taxon>
        <taxon>Enterococcaceae</taxon>
        <taxon>Vagococcus</taxon>
    </lineage>
</organism>
<evidence type="ECO:0000313" key="1">
    <source>
        <dbReference type="EMBL" id="RSU08758.1"/>
    </source>
</evidence>
<evidence type="ECO:0000313" key="2">
    <source>
        <dbReference type="Proteomes" id="UP000288669"/>
    </source>
</evidence>
<accession>A0A430AKY7</accession>
<dbReference type="OrthoDB" id="2656750at2"/>
<comment type="caution">
    <text evidence="1">The sequence shown here is derived from an EMBL/GenBank/DDBJ whole genome shotgun (WGS) entry which is preliminary data.</text>
</comment>
<dbReference type="RefSeq" id="WP_126823668.1">
    <property type="nucleotide sequence ID" value="NZ_JBHLWU010000001.1"/>
</dbReference>
<dbReference type="AlphaFoldDB" id="A0A430AKY7"/>
<dbReference type="Proteomes" id="UP000288669">
    <property type="component" value="Unassembled WGS sequence"/>
</dbReference>